<keyword evidence="2" id="KW-0813">Transport</keyword>
<dbReference type="Gene3D" id="3.40.50.300">
    <property type="entry name" value="P-loop containing nucleotide triphosphate hydrolases"/>
    <property type="match status" value="1"/>
</dbReference>
<dbReference type="InterPro" id="IPR005074">
    <property type="entry name" value="Peptidase_C39"/>
</dbReference>
<keyword evidence="7" id="KW-0378">Hydrolase</keyword>
<evidence type="ECO:0000256" key="2">
    <source>
        <dbReference type="ARBA" id="ARBA00022448"/>
    </source>
</evidence>
<dbReference type="CDD" id="cd02418">
    <property type="entry name" value="Peptidase_C39B"/>
    <property type="match status" value="1"/>
</dbReference>
<dbReference type="Proteomes" id="UP000831495">
    <property type="component" value="Chromosome"/>
</dbReference>
<gene>
    <name evidence="17" type="ORF">MOO45_03960</name>
</gene>
<feature type="transmembrane region" description="Helical" evidence="13">
    <location>
        <begin position="202"/>
        <end position="226"/>
    </location>
</feature>
<reference evidence="17" key="1">
    <citation type="journal article" date="2022" name="Int. J. Syst. Evol. Microbiol.">
        <title>Apilactobacillus apisilvae sp. nov., Nicolia spurrieriana gen. nov. sp. nov., Bombilactobacillus folatiphilus sp. nov. and Bombilactobacillus thymidiniphilus sp. nov., four new lactic acid bacterial isolates from stingless bees Tetragonula carbonaria and Austroplebeia australis.</title>
        <authorList>
            <person name="Oliphant S.A."/>
            <person name="Watson-Haigh N.S."/>
            <person name="Sumby K.M."/>
            <person name="Gardner J."/>
            <person name="Groom S."/>
            <person name="Jiranek V."/>
        </authorList>
    </citation>
    <scope>NUCLEOTIDE SEQUENCE</scope>
    <source>
        <strain evidence="17">SG4_D2</strain>
    </source>
</reference>
<dbReference type="Gene3D" id="3.90.70.10">
    <property type="entry name" value="Cysteine proteinases"/>
    <property type="match status" value="1"/>
</dbReference>
<evidence type="ECO:0000256" key="11">
    <source>
        <dbReference type="ARBA" id="ARBA00022989"/>
    </source>
</evidence>
<dbReference type="InterPro" id="IPR005897">
    <property type="entry name" value="Pept_C39_ABC_bacteriocin"/>
</dbReference>
<dbReference type="InterPro" id="IPR039421">
    <property type="entry name" value="Type_1_exporter"/>
</dbReference>
<keyword evidence="9" id="KW-0067">ATP-binding</keyword>
<keyword evidence="18" id="KW-1185">Reference proteome</keyword>
<evidence type="ECO:0000259" key="14">
    <source>
        <dbReference type="PROSITE" id="PS50893"/>
    </source>
</evidence>
<keyword evidence="4" id="KW-0645">Protease</keyword>
<feature type="domain" description="ABC transporter" evidence="14">
    <location>
        <begin position="485"/>
        <end position="718"/>
    </location>
</feature>
<keyword evidence="10" id="KW-1278">Translocase</keyword>
<name>A0ABY4PBB2_9LACO</name>
<dbReference type="Gene3D" id="1.20.1560.10">
    <property type="entry name" value="ABC transporter type 1, transmembrane domain"/>
    <property type="match status" value="1"/>
</dbReference>
<keyword evidence="12 13" id="KW-0472">Membrane</keyword>
<dbReference type="Pfam" id="PF03412">
    <property type="entry name" value="Peptidase_C39"/>
    <property type="match status" value="1"/>
</dbReference>
<keyword evidence="5 13" id="KW-0812">Transmembrane</keyword>
<proteinExistence type="predicted"/>
<dbReference type="InterPro" id="IPR003593">
    <property type="entry name" value="AAA+_ATPase"/>
</dbReference>
<dbReference type="InterPro" id="IPR003439">
    <property type="entry name" value="ABC_transporter-like_ATP-bd"/>
</dbReference>
<keyword evidence="6" id="KW-0547">Nucleotide-binding</keyword>
<evidence type="ECO:0000313" key="18">
    <source>
        <dbReference type="Proteomes" id="UP000831495"/>
    </source>
</evidence>
<feature type="domain" description="ABC transmembrane type-1" evidence="15">
    <location>
        <begin position="172"/>
        <end position="451"/>
    </location>
</feature>
<dbReference type="PROSITE" id="PS50990">
    <property type="entry name" value="PEPTIDASE_C39"/>
    <property type="match status" value="1"/>
</dbReference>
<dbReference type="NCBIfam" id="TIGR01193">
    <property type="entry name" value="bacteriocin_ABC"/>
    <property type="match status" value="1"/>
</dbReference>
<evidence type="ECO:0000313" key="17">
    <source>
        <dbReference type="EMBL" id="UQS82806.1"/>
    </source>
</evidence>
<feature type="transmembrane region" description="Helical" evidence="13">
    <location>
        <begin position="307"/>
        <end position="326"/>
    </location>
</feature>
<dbReference type="PANTHER" id="PTHR43394">
    <property type="entry name" value="ATP-DEPENDENT PERMEASE MDL1, MITOCHONDRIAL"/>
    <property type="match status" value="1"/>
</dbReference>
<comment type="subcellular location">
    <subcellularLocation>
        <location evidence="1">Cell membrane</location>
        <topology evidence="1">Multi-pass membrane protein</topology>
    </subcellularLocation>
</comment>
<evidence type="ECO:0000256" key="12">
    <source>
        <dbReference type="ARBA" id="ARBA00023136"/>
    </source>
</evidence>
<sequence length="723" mass="80729">MLNIKRIYTPQVDEQDCGVAALAMILKNYGSRVSLAQLRMYTKTTTAGTTAFGIKKAAEQFHLDVQAVQADLALFQTKQVPYPFIAHVVKKGNLEHYYVVLKANKHHIAIADPNSAVKIVKMDYQQFAQEWTGVALFFQPTADYHPVQNQQRESLLQFIPVIFKQKRLLAKIILAALIVTIISILGSYFVQSLIDTYIPQQLVNTLSIIAIGLLVAYVFQAVFSYIQNCLLAVLGQHLSVDILLDYVRHLFELPMSFFATRKTGDVISRFNDASKITDALASSIISIGLDLTIVLLTGVVLTIQNRLLFIITLLVLPVYMVIIWSFNKPFVKLNQKQMESNSQLNSTIIEDLHGMETIKSLSSEHQSYQKIDHEFSDVLEKSLKYIKADQLQQALKLFVQLGLSVVILWVGAILVVHKVLTVGQLMTFNALLTYFTNPLQNIINLQPKIKSAQVANNRLNEIYLVESEFKQSRPLQDPTLLQGDITFNNVSYHYGYGADVVRDVSLTIPAQTKLTIVGMSGSGKSTLVKLLVDFFTPTQGQILINGHQLTAIDKMTLRQQIVYVPQEPYIFSGTILENLQLGNRSGVQLADVRQACQIAQIQMEIEQLPLQYETKLDENGDMLSGGQKQRLTIARALLSPAQVLIFDESTSGLDAITEAKLVQALLCLPQTVIFIAHRLAIAQKTNNIVVLKQGKLIEQGTHQALVAQQGEYYRLLKATGSGL</sequence>
<dbReference type="PANTHER" id="PTHR43394:SF1">
    <property type="entry name" value="ATP-BINDING CASSETTE SUB-FAMILY B MEMBER 10, MITOCHONDRIAL"/>
    <property type="match status" value="1"/>
</dbReference>
<evidence type="ECO:0000259" key="16">
    <source>
        <dbReference type="PROSITE" id="PS50990"/>
    </source>
</evidence>
<dbReference type="SUPFAM" id="SSF52540">
    <property type="entry name" value="P-loop containing nucleoside triphosphate hydrolases"/>
    <property type="match status" value="1"/>
</dbReference>
<dbReference type="PROSITE" id="PS50929">
    <property type="entry name" value="ABC_TM1F"/>
    <property type="match status" value="1"/>
</dbReference>
<dbReference type="Pfam" id="PF00664">
    <property type="entry name" value="ABC_membrane"/>
    <property type="match status" value="1"/>
</dbReference>
<dbReference type="InterPro" id="IPR017871">
    <property type="entry name" value="ABC_transporter-like_CS"/>
</dbReference>
<dbReference type="InterPro" id="IPR036640">
    <property type="entry name" value="ABC1_TM_sf"/>
</dbReference>
<evidence type="ECO:0000256" key="3">
    <source>
        <dbReference type="ARBA" id="ARBA00022475"/>
    </source>
</evidence>
<keyword evidence="3" id="KW-1003">Cell membrane</keyword>
<dbReference type="Pfam" id="PF00005">
    <property type="entry name" value="ABC_tran"/>
    <property type="match status" value="1"/>
</dbReference>
<feature type="transmembrane region" description="Helical" evidence="13">
    <location>
        <begin position="397"/>
        <end position="416"/>
    </location>
</feature>
<dbReference type="PROSITE" id="PS00211">
    <property type="entry name" value="ABC_TRANSPORTER_1"/>
    <property type="match status" value="1"/>
</dbReference>
<accession>A0ABY4PBB2</accession>
<feature type="domain" description="Peptidase C39" evidence="16">
    <location>
        <begin position="11"/>
        <end position="138"/>
    </location>
</feature>
<feature type="transmembrane region" description="Helical" evidence="13">
    <location>
        <begin position="279"/>
        <end position="301"/>
    </location>
</feature>
<evidence type="ECO:0000256" key="5">
    <source>
        <dbReference type="ARBA" id="ARBA00022692"/>
    </source>
</evidence>
<evidence type="ECO:0000256" key="9">
    <source>
        <dbReference type="ARBA" id="ARBA00022840"/>
    </source>
</evidence>
<keyword evidence="8" id="KW-0788">Thiol protease</keyword>
<dbReference type="CDD" id="cd18570">
    <property type="entry name" value="ABC_6TM_PCAT1_LagD_like"/>
    <property type="match status" value="1"/>
</dbReference>
<evidence type="ECO:0000256" key="10">
    <source>
        <dbReference type="ARBA" id="ARBA00022967"/>
    </source>
</evidence>
<feature type="transmembrane region" description="Helical" evidence="13">
    <location>
        <begin position="168"/>
        <end position="190"/>
    </location>
</feature>
<evidence type="ECO:0000256" key="4">
    <source>
        <dbReference type="ARBA" id="ARBA00022670"/>
    </source>
</evidence>
<dbReference type="SMART" id="SM00382">
    <property type="entry name" value="AAA"/>
    <property type="match status" value="1"/>
</dbReference>
<evidence type="ECO:0000256" key="7">
    <source>
        <dbReference type="ARBA" id="ARBA00022801"/>
    </source>
</evidence>
<evidence type="ECO:0000256" key="8">
    <source>
        <dbReference type="ARBA" id="ARBA00022807"/>
    </source>
</evidence>
<dbReference type="EMBL" id="CP093366">
    <property type="protein sequence ID" value="UQS82806.1"/>
    <property type="molecule type" value="Genomic_DNA"/>
</dbReference>
<dbReference type="RefSeq" id="WP_249515084.1">
    <property type="nucleotide sequence ID" value="NZ_CP093366.1"/>
</dbReference>
<dbReference type="SUPFAM" id="SSF90123">
    <property type="entry name" value="ABC transporter transmembrane region"/>
    <property type="match status" value="1"/>
</dbReference>
<evidence type="ECO:0000256" key="13">
    <source>
        <dbReference type="SAM" id="Phobius"/>
    </source>
</evidence>
<evidence type="ECO:0000256" key="6">
    <source>
        <dbReference type="ARBA" id="ARBA00022741"/>
    </source>
</evidence>
<keyword evidence="11 13" id="KW-1133">Transmembrane helix</keyword>
<protein>
    <submittedName>
        <fullName evidence="17">Peptide cleavage/export ABC transporter</fullName>
    </submittedName>
</protein>
<evidence type="ECO:0000259" key="15">
    <source>
        <dbReference type="PROSITE" id="PS50929"/>
    </source>
</evidence>
<organism evidence="17 18">
    <name type="scientific">Bombilactobacillus folatiphilus</name>
    <dbReference type="NCBI Taxonomy" id="2923362"/>
    <lineage>
        <taxon>Bacteria</taxon>
        <taxon>Bacillati</taxon>
        <taxon>Bacillota</taxon>
        <taxon>Bacilli</taxon>
        <taxon>Lactobacillales</taxon>
        <taxon>Lactobacillaceae</taxon>
        <taxon>Bombilactobacillus</taxon>
    </lineage>
</organism>
<dbReference type="InterPro" id="IPR027417">
    <property type="entry name" value="P-loop_NTPase"/>
</dbReference>
<evidence type="ECO:0000256" key="1">
    <source>
        <dbReference type="ARBA" id="ARBA00004651"/>
    </source>
</evidence>
<dbReference type="InterPro" id="IPR011527">
    <property type="entry name" value="ABC1_TM_dom"/>
</dbReference>
<dbReference type="PROSITE" id="PS50893">
    <property type="entry name" value="ABC_TRANSPORTER_2"/>
    <property type="match status" value="1"/>
</dbReference>